<evidence type="ECO:0000256" key="1">
    <source>
        <dbReference type="SAM" id="Phobius"/>
    </source>
</evidence>
<feature type="signal peptide" evidence="2">
    <location>
        <begin position="1"/>
        <end position="26"/>
    </location>
</feature>
<organism evidence="3 4">
    <name type="scientific">Musca domestica</name>
    <name type="common">House fly</name>
    <dbReference type="NCBI Taxonomy" id="7370"/>
    <lineage>
        <taxon>Eukaryota</taxon>
        <taxon>Metazoa</taxon>
        <taxon>Ecdysozoa</taxon>
        <taxon>Arthropoda</taxon>
        <taxon>Hexapoda</taxon>
        <taxon>Insecta</taxon>
        <taxon>Pterygota</taxon>
        <taxon>Neoptera</taxon>
        <taxon>Endopterygota</taxon>
        <taxon>Diptera</taxon>
        <taxon>Brachycera</taxon>
        <taxon>Muscomorpha</taxon>
        <taxon>Muscoidea</taxon>
        <taxon>Muscidae</taxon>
        <taxon>Musca</taxon>
    </lineage>
</organism>
<feature type="transmembrane region" description="Helical" evidence="1">
    <location>
        <begin position="42"/>
        <end position="60"/>
    </location>
</feature>
<keyword evidence="1" id="KW-0812">Transmembrane</keyword>
<reference evidence="4" key="1">
    <citation type="submission" date="2025-08" db="UniProtKB">
        <authorList>
            <consortium name="RefSeq"/>
        </authorList>
    </citation>
    <scope>IDENTIFICATION</scope>
    <source>
        <strain evidence="4">Aabys</strain>
        <tissue evidence="4">Whole body</tissue>
    </source>
</reference>
<protein>
    <submittedName>
        <fullName evidence="4">Uncharacterized protein LOC101898688</fullName>
    </submittedName>
</protein>
<keyword evidence="1" id="KW-0472">Membrane</keyword>
<dbReference type="VEuPathDB" id="VectorBase:MDOA008925"/>
<accession>A0A9J7D2A4</accession>
<evidence type="ECO:0000313" key="4">
    <source>
        <dbReference type="RefSeq" id="XP_005190176.3"/>
    </source>
</evidence>
<feature type="transmembrane region" description="Helical" evidence="1">
    <location>
        <begin position="344"/>
        <end position="361"/>
    </location>
</feature>
<evidence type="ECO:0000256" key="2">
    <source>
        <dbReference type="SAM" id="SignalP"/>
    </source>
</evidence>
<keyword evidence="3" id="KW-1185">Reference proteome</keyword>
<keyword evidence="1" id="KW-1133">Transmembrane helix</keyword>
<feature type="chain" id="PRO_5047240262" evidence="2">
    <location>
        <begin position="27"/>
        <end position="365"/>
    </location>
</feature>
<dbReference type="OrthoDB" id="8069855at2759"/>
<name>A0A9J7D2A4_MUSDO</name>
<gene>
    <name evidence="4" type="primary">LOC101898688</name>
</gene>
<dbReference type="STRING" id="7370.A0A1I8MVQ1"/>
<keyword evidence="2" id="KW-0732">Signal</keyword>
<dbReference type="RefSeq" id="XP_005190176.3">
    <property type="nucleotide sequence ID" value="XM_005190119.4"/>
</dbReference>
<dbReference type="Proteomes" id="UP001652621">
    <property type="component" value="Unplaced"/>
</dbReference>
<evidence type="ECO:0000313" key="3">
    <source>
        <dbReference type="Proteomes" id="UP001652621"/>
    </source>
</evidence>
<proteinExistence type="predicted"/>
<sequence length="365" mass="38481">MFLFNSKILSGVLAVLTLINISAVQCSPKPKWKSGKKALGSFAGGLAGGMAGVALGSYLANRNKPAEPQNVYVANPPTIIDRRETLPNGCYKQVVKEPSSHDPRIFVETEQLICPPGVQQPIVVQQPTNQVMQPVQPLVPTPVQSIPIPTLYQPAIVQQPVLPPVQPVNAPAPPPVVVTLVSVNDTNPPPSVNQQPATNIYPSLNIDANSNVTHFMPVTNIGYVTPPPNNNPEIATSTPSVILQNVLPPSNLIPVTPVYYHPVADVNQNVANNQPPSNSASLAPVNPVVPQTNVAAPSPIAVSNPPQQPVGVQQPATGGSPQVYVLSKKTGIYGKEKKNSANNAAVSGYLLVALLGVYLGLNSFF</sequence>
<dbReference type="GeneID" id="101898688"/>
<dbReference type="VEuPathDB" id="VectorBase:MDOMA2_013582"/>